<reference evidence="1 2" key="1">
    <citation type="journal article" date="2016" name="Int. J. Syst. Evol. Microbiol.">
        <title>Tessaracoccus flavus sp. nov., isolated from the drainage system of a lindane-producing factory.</title>
        <authorList>
            <person name="Kumari R."/>
            <person name="Singh P."/>
            <person name="Schumann P."/>
            <person name="Lal R."/>
        </authorList>
    </citation>
    <scope>NUCLEOTIDE SEQUENCE [LARGE SCALE GENOMIC DNA]</scope>
    <source>
        <strain evidence="1 2">RP1T</strain>
    </source>
</reference>
<evidence type="ECO:0000313" key="1">
    <source>
        <dbReference type="EMBL" id="AQP44812.1"/>
    </source>
</evidence>
<proteinExistence type="predicted"/>
<organism evidence="1 2">
    <name type="scientific">Tessaracoccus flavus</name>
    <dbReference type="NCBI Taxonomy" id="1610493"/>
    <lineage>
        <taxon>Bacteria</taxon>
        <taxon>Bacillati</taxon>
        <taxon>Actinomycetota</taxon>
        <taxon>Actinomycetes</taxon>
        <taxon>Propionibacteriales</taxon>
        <taxon>Propionibacteriaceae</taxon>
        <taxon>Tessaracoccus</taxon>
    </lineage>
</organism>
<dbReference type="AlphaFoldDB" id="A0A1Q2CFA9"/>
<accession>A0A1Q2CFA9</accession>
<gene>
    <name evidence="1" type="ORF">RPIT_08400</name>
</gene>
<dbReference type="STRING" id="1610493.RPIT_08400"/>
<dbReference type="KEGG" id="tfl:RPIT_08400"/>
<dbReference type="EMBL" id="CP019605">
    <property type="protein sequence ID" value="AQP44812.1"/>
    <property type="molecule type" value="Genomic_DNA"/>
</dbReference>
<dbReference type="Proteomes" id="UP000188324">
    <property type="component" value="Chromosome"/>
</dbReference>
<dbReference type="RefSeq" id="WP_077342246.1">
    <property type="nucleotide sequence ID" value="NZ_CP019605.1"/>
</dbReference>
<sequence>MIKDSADRSPLFENAQATDLTRFIVFDPDMDERAVAAGYEEAAKRLASSVTGKPVDDLILMPLLFLWRQAIELILKATIRDLCKIRRARGENQDELKTEKVAVRAPPQSK</sequence>
<protein>
    <submittedName>
        <fullName evidence="1">Uncharacterized protein</fullName>
    </submittedName>
</protein>
<name>A0A1Q2CFA9_9ACTN</name>
<evidence type="ECO:0000313" key="2">
    <source>
        <dbReference type="Proteomes" id="UP000188324"/>
    </source>
</evidence>
<keyword evidence="2" id="KW-1185">Reference proteome</keyword>